<dbReference type="Gene3D" id="3.40.1160.10">
    <property type="entry name" value="Acetylglutamate kinase-like"/>
    <property type="match status" value="2"/>
</dbReference>
<organism evidence="11 12">
    <name type="scientific">Candidatus Erysipelatoclostridium merdavium</name>
    <dbReference type="NCBI Taxonomy" id="2838566"/>
    <lineage>
        <taxon>Bacteria</taxon>
        <taxon>Bacillati</taxon>
        <taxon>Bacillota</taxon>
        <taxon>Erysipelotrichia</taxon>
        <taxon>Erysipelotrichales</taxon>
        <taxon>Erysipelotrichales incertae sedis</taxon>
    </lineage>
</organism>
<evidence type="ECO:0000256" key="7">
    <source>
        <dbReference type="ARBA" id="ARBA00022777"/>
    </source>
</evidence>
<dbReference type="Proteomes" id="UP000886724">
    <property type="component" value="Unassembled WGS sequence"/>
</dbReference>
<sequence>MNDSYKIKADILTDALPYMQDFEGKIMVIQYSCNNYASPEQEKRIMQDISLLHFLGVHPVVVHSNKSGVDIFRENKRIAALLETNNLKAIGICGIDLQTIRILIDNQYIPVVIPNDIQTESENIFVEDTAREIAVKLKADKLIFMSKDKGLFDDNGQMLPIISLATLIEYNKYHEQKGYLNLKVQNAIKAINGGVHRVHIIDGLMEHSILLELFSIEGIGTAILDSLDNLYKHEQQ</sequence>
<evidence type="ECO:0000256" key="9">
    <source>
        <dbReference type="ARBA" id="ARBA00048141"/>
    </source>
</evidence>
<evidence type="ECO:0000313" key="12">
    <source>
        <dbReference type="Proteomes" id="UP000886724"/>
    </source>
</evidence>
<dbReference type="GO" id="GO:0005524">
    <property type="term" value="F:ATP binding"/>
    <property type="evidence" value="ECO:0007669"/>
    <property type="project" value="UniProtKB-KW"/>
</dbReference>
<dbReference type="PIRSF" id="PIRSF000728">
    <property type="entry name" value="NAGK"/>
    <property type="match status" value="1"/>
</dbReference>
<dbReference type="InterPro" id="IPR001048">
    <property type="entry name" value="Asp/Glu/Uridylate_kinase"/>
</dbReference>
<dbReference type="GO" id="GO:0003991">
    <property type="term" value="F:acetylglutamate kinase activity"/>
    <property type="evidence" value="ECO:0007669"/>
    <property type="project" value="UniProtKB-EC"/>
</dbReference>
<evidence type="ECO:0000256" key="6">
    <source>
        <dbReference type="ARBA" id="ARBA00022741"/>
    </source>
</evidence>
<dbReference type="GO" id="GO:0006526">
    <property type="term" value="P:L-arginine biosynthetic process"/>
    <property type="evidence" value="ECO:0007669"/>
    <property type="project" value="UniProtKB-KW"/>
</dbReference>
<comment type="catalytic activity">
    <reaction evidence="9">
        <text>N-acetyl-L-glutamate + ATP = N-acetyl-L-glutamyl 5-phosphate + ADP</text>
        <dbReference type="Rhea" id="RHEA:14629"/>
        <dbReference type="ChEBI" id="CHEBI:30616"/>
        <dbReference type="ChEBI" id="CHEBI:44337"/>
        <dbReference type="ChEBI" id="CHEBI:57936"/>
        <dbReference type="ChEBI" id="CHEBI:456216"/>
        <dbReference type="EC" id="2.7.2.8"/>
    </reaction>
</comment>
<keyword evidence="3" id="KW-0055">Arginine biosynthesis</keyword>
<dbReference type="PANTHER" id="PTHR23342">
    <property type="entry name" value="N-ACETYLGLUTAMATE SYNTHASE"/>
    <property type="match status" value="1"/>
</dbReference>
<comment type="caution">
    <text evidence="11">The sequence shown here is derived from an EMBL/GenBank/DDBJ whole genome shotgun (WGS) entry which is preliminary data.</text>
</comment>
<evidence type="ECO:0000256" key="5">
    <source>
        <dbReference type="ARBA" id="ARBA00022679"/>
    </source>
</evidence>
<keyword evidence="5" id="KW-0808">Transferase</keyword>
<dbReference type="Pfam" id="PF00696">
    <property type="entry name" value="AA_kinase"/>
    <property type="match status" value="1"/>
</dbReference>
<evidence type="ECO:0000256" key="8">
    <source>
        <dbReference type="ARBA" id="ARBA00022840"/>
    </source>
</evidence>
<gene>
    <name evidence="11" type="ORF">H9980_11695</name>
</gene>
<accession>A0A9D1XN71</accession>
<evidence type="ECO:0000256" key="1">
    <source>
        <dbReference type="ARBA" id="ARBA00004828"/>
    </source>
</evidence>
<dbReference type="InterPro" id="IPR004662">
    <property type="entry name" value="AcgluKinase_fam"/>
</dbReference>
<evidence type="ECO:0000256" key="3">
    <source>
        <dbReference type="ARBA" id="ARBA00022571"/>
    </source>
</evidence>
<dbReference type="PANTHER" id="PTHR23342:SF0">
    <property type="entry name" value="N-ACETYLGLUTAMATE SYNTHASE, MITOCHONDRIAL"/>
    <property type="match status" value="1"/>
</dbReference>
<dbReference type="EMBL" id="DXET01000258">
    <property type="protein sequence ID" value="HIX82613.1"/>
    <property type="molecule type" value="Genomic_DNA"/>
</dbReference>
<evidence type="ECO:0000256" key="2">
    <source>
        <dbReference type="ARBA" id="ARBA00013065"/>
    </source>
</evidence>
<evidence type="ECO:0000259" key="10">
    <source>
        <dbReference type="Pfam" id="PF00696"/>
    </source>
</evidence>
<evidence type="ECO:0000256" key="4">
    <source>
        <dbReference type="ARBA" id="ARBA00022605"/>
    </source>
</evidence>
<dbReference type="SUPFAM" id="SSF53633">
    <property type="entry name" value="Carbamate kinase-like"/>
    <property type="match status" value="1"/>
</dbReference>
<keyword evidence="8" id="KW-0067">ATP-binding</keyword>
<dbReference type="InterPro" id="IPR036393">
    <property type="entry name" value="AceGlu_kinase-like_sf"/>
</dbReference>
<comment type="pathway">
    <text evidence="1">Amino-acid biosynthesis; L-arginine biosynthesis; N(2)-acetyl-L-ornithine from L-glutamate: step 2/4.</text>
</comment>
<feature type="domain" description="Aspartate/glutamate/uridylate kinase" evidence="10">
    <location>
        <begin position="75"/>
        <end position="202"/>
    </location>
</feature>
<reference evidence="11" key="1">
    <citation type="journal article" date="2021" name="PeerJ">
        <title>Extensive microbial diversity within the chicken gut microbiome revealed by metagenomics and culture.</title>
        <authorList>
            <person name="Gilroy R."/>
            <person name="Ravi A."/>
            <person name="Getino M."/>
            <person name="Pursley I."/>
            <person name="Horton D.L."/>
            <person name="Alikhan N.F."/>
            <person name="Baker D."/>
            <person name="Gharbi K."/>
            <person name="Hall N."/>
            <person name="Watson M."/>
            <person name="Adriaenssens E.M."/>
            <person name="Foster-Nyarko E."/>
            <person name="Jarju S."/>
            <person name="Secka A."/>
            <person name="Antonio M."/>
            <person name="Oren A."/>
            <person name="Chaudhuri R.R."/>
            <person name="La Ragione R."/>
            <person name="Hildebrand F."/>
            <person name="Pallen M.J."/>
        </authorList>
    </citation>
    <scope>NUCLEOTIDE SEQUENCE</scope>
    <source>
        <strain evidence="11">ChiGjej1B1-14440</strain>
    </source>
</reference>
<evidence type="ECO:0000313" key="11">
    <source>
        <dbReference type="EMBL" id="HIX82613.1"/>
    </source>
</evidence>
<keyword evidence="6" id="KW-0547">Nucleotide-binding</keyword>
<dbReference type="AlphaFoldDB" id="A0A9D1XN71"/>
<keyword evidence="4" id="KW-0028">Amino-acid biosynthesis</keyword>
<dbReference type="GO" id="GO:0005737">
    <property type="term" value="C:cytoplasm"/>
    <property type="evidence" value="ECO:0007669"/>
    <property type="project" value="InterPro"/>
</dbReference>
<name>A0A9D1XN71_9FIRM</name>
<keyword evidence="7 11" id="KW-0418">Kinase</keyword>
<protein>
    <recommendedName>
        <fullName evidence="2">acetylglutamate kinase</fullName>
        <ecNumber evidence="2">2.7.2.8</ecNumber>
    </recommendedName>
</protein>
<proteinExistence type="predicted"/>
<dbReference type="EC" id="2.7.2.8" evidence="2"/>
<reference evidence="11" key="2">
    <citation type="submission" date="2021-04" db="EMBL/GenBank/DDBJ databases">
        <authorList>
            <person name="Gilroy R."/>
        </authorList>
    </citation>
    <scope>NUCLEOTIDE SEQUENCE</scope>
    <source>
        <strain evidence="11">ChiGjej1B1-14440</strain>
    </source>
</reference>